<dbReference type="EMBL" id="CP068046">
    <property type="protein sequence ID" value="QQR38088.1"/>
    <property type="molecule type" value="Genomic_DNA"/>
</dbReference>
<accession>A0ABX7C1H6</accession>
<dbReference type="RefSeq" id="WP_201629968.1">
    <property type="nucleotide sequence ID" value="NZ_CP068046.1"/>
</dbReference>
<name>A0ABX7C1H6_9HYPH</name>
<keyword evidence="1" id="KW-0472">Membrane</keyword>
<gene>
    <name evidence="2" type="ORF">JI748_09805</name>
</gene>
<sequence length="68" mass="6986">MPIERETIIERPAPSETTVVSGGSPFGIIGVIIAVIVAVLLIMWVVNGGITSNGDAVNVDLPAVTVTD</sequence>
<protein>
    <submittedName>
        <fullName evidence="2">Uncharacterized protein</fullName>
    </submittedName>
</protein>
<dbReference type="Proteomes" id="UP000595857">
    <property type="component" value="Chromosome"/>
</dbReference>
<keyword evidence="1" id="KW-0812">Transmembrane</keyword>
<feature type="transmembrane region" description="Helical" evidence="1">
    <location>
        <begin position="26"/>
        <end position="46"/>
    </location>
</feature>
<evidence type="ECO:0000313" key="2">
    <source>
        <dbReference type="EMBL" id="QQR38088.1"/>
    </source>
</evidence>
<reference evidence="2 3" key="1">
    <citation type="submission" date="2021-01" db="EMBL/GenBank/DDBJ databases">
        <title>Genome seq and assembly of Devosia sp. LEGU1.</title>
        <authorList>
            <person name="Chhetri G."/>
        </authorList>
    </citation>
    <scope>NUCLEOTIDE SEQUENCE [LARGE SCALE GENOMIC DNA]</scope>
    <source>
        <strain evidence="2 3">LEGU1</strain>
    </source>
</reference>
<keyword evidence="3" id="KW-1185">Reference proteome</keyword>
<evidence type="ECO:0000256" key="1">
    <source>
        <dbReference type="SAM" id="Phobius"/>
    </source>
</evidence>
<organism evidence="2 3">
    <name type="scientific">Devosia rhizoryzae</name>
    <dbReference type="NCBI Taxonomy" id="2774137"/>
    <lineage>
        <taxon>Bacteria</taxon>
        <taxon>Pseudomonadati</taxon>
        <taxon>Pseudomonadota</taxon>
        <taxon>Alphaproteobacteria</taxon>
        <taxon>Hyphomicrobiales</taxon>
        <taxon>Devosiaceae</taxon>
        <taxon>Devosia</taxon>
    </lineage>
</organism>
<evidence type="ECO:0000313" key="3">
    <source>
        <dbReference type="Proteomes" id="UP000595857"/>
    </source>
</evidence>
<proteinExistence type="predicted"/>
<keyword evidence="1" id="KW-1133">Transmembrane helix</keyword>